<dbReference type="KEGG" id="pdl:Pyrde_1464"/>
<dbReference type="EMBL" id="NCQP01000003">
    <property type="protein sequence ID" value="OWJ54586.1"/>
    <property type="molecule type" value="Genomic_DNA"/>
</dbReference>
<dbReference type="EMBL" id="CP013011">
    <property type="protein sequence ID" value="ALL01507.1"/>
    <property type="molecule type" value="Genomic_DNA"/>
</dbReference>
<protein>
    <submittedName>
        <fullName evidence="12">Fe-S oxidoreductase</fullName>
    </submittedName>
    <submittedName>
        <fullName evidence="13">Molybdenum cofactor biosynthesis protein MoaA</fullName>
    </submittedName>
</protein>
<dbReference type="CDD" id="cd01335">
    <property type="entry name" value="Radical_SAM"/>
    <property type="match status" value="1"/>
</dbReference>
<keyword evidence="8" id="KW-0411">Iron-sulfur</keyword>
<sequence>MVQQGRSRGYDPVALAEWLEHVVAPRRDGVQLRRYYRFRRDRWYGGIVTGDVVGCILRCGFCWAHKFTWGNPRAGKLLSPGEAASRLIELARQSGVKQARLSGGEPTLGFDHLVEVMETVTAEGIHFVVETNGILIGAREEYAQKLASFHGAGIEVRVSIKGTSPEEFAMLTGARPEAWTLQLKALELLVAYGLEPGEEVYPAVMLSFTDEQGVERIREKLRRIHPALAENIDPEYVILYRHVEELLRRTGLKPRKAYRPGEVPPELV</sequence>
<evidence type="ECO:0000313" key="14">
    <source>
        <dbReference type="Proteomes" id="UP000058613"/>
    </source>
</evidence>
<evidence type="ECO:0000256" key="4">
    <source>
        <dbReference type="ARBA" id="ARBA00022485"/>
    </source>
</evidence>
<feature type="domain" description="Radical SAM core" evidence="11">
    <location>
        <begin position="39"/>
        <end position="268"/>
    </location>
</feature>
<evidence type="ECO:0000256" key="2">
    <source>
        <dbReference type="ARBA" id="ARBA00005155"/>
    </source>
</evidence>
<reference evidence="13 15" key="2">
    <citation type="submission" date="2017-05" db="EMBL/GenBank/DDBJ databases">
        <title>The draft genome of the hyperthermophilic archaeon 'Pyrodictium delaneyi strain Hulk', an iron and nitrate reducer, reveals the capacity for sulfate reduction.</title>
        <authorList>
            <person name="Demey L.M."/>
            <person name="Miller C."/>
            <person name="Manzella M."/>
            <person name="Reguera G."/>
            <person name="Kashefi K."/>
        </authorList>
    </citation>
    <scope>NUCLEOTIDE SEQUENCE [LARGE SCALE GENOMIC DNA]</scope>
    <source>
        <strain evidence="13 15">Hulk</strain>
    </source>
</reference>
<evidence type="ECO:0000313" key="13">
    <source>
        <dbReference type="EMBL" id="OWJ54586.1"/>
    </source>
</evidence>
<keyword evidence="15" id="KW-1185">Reference proteome</keyword>
<evidence type="ECO:0000256" key="1">
    <source>
        <dbReference type="ARBA" id="ARBA00001966"/>
    </source>
</evidence>
<evidence type="ECO:0000313" key="15">
    <source>
        <dbReference type="Proteomes" id="UP000196694"/>
    </source>
</evidence>
<evidence type="ECO:0000256" key="6">
    <source>
        <dbReference type="ARBA" id="ARBA00022723"/>
    </source>
</evidence>
<evidence type="ECO:0000256" key="9">
    <source>
        <dbReference type="ARBA" id="ARBA00023231"/>
    </source>
</evidence>
<evidence type="ECO:0000313" key="12">
    <source>
        <dbReference type="EMBL" id="ALL01507.1"/>
    </source>
</evidence>
<comment type="cofactor">
    <cofactor evidence="1">
        <name>[4Fe-4S] cluster</name>
        <dbReference type="ChEBI" id="CHEBI:49883"/>
    </cofactor>
</comment>
<proteinExistence type="inferred from homology"/>
<dbReference type="RefSeq" id="WP_055409539.1">
    <property type="nucleotide sequence ID" value="NZ_CP013011.1"/>
</dbReference>
<evidence type="ECO:0000259" key="11">
    <source>
        <dbReference type="PROSITE" id="PS51918"/>
    </source>
</evidence>
<reference evidence="12 14" key="1">
    <citation type="submission" date="2015-10" db="EMBL/GenBank/DDBJ databases">
        <title>Complete genome sequence of hyperthermophilic archaeon Pyrodictium delaneyi Su06.</title>
        <authorList>
            <person name="Jung J.-H."/>
            <person name="Lin J."/>
            <person name="Holden J.F."/>
            <person name="Park C.-S."/>
        </authorList>
    </citation>
    <scope>NUCLEOTIDE SEQUENCE [LARGE SCALE GENOMIC DNA]</scope>
    <source>
        <strain evidence="12 14">Su06</strain>
    </source>
</reference>
<dbReference type="GO" id="GO:0046872">
    <property type="term" value="F:metal ion binding"/>
    <property type="evidence" value="ECO:0007669"/>
    <property type="project" value="UniProtKB-KW"/>
</dbReference>
<dbReference type="GeneID" id="26099806"/>
<keyword evidence="10" id="KW-0456">Lyase</keyword>
<dbReference type="AlphaFoldDB" id="A0A0P0N5K0"/>
<evidence type="ECO:0000256" key="10">
    <source>
        <dbReference type="ARBA" id="ARBA00023239"/>
    </source>
</evidence>
<dbReference type="PROSITE" id="PS51918">
    <property type="entry name" value="RADICAL_SAM"/>
    <property type="match status" value="1"/>
</dbReference>
<keyword evidence="7" id="KW-0408">Iron</keyword>
<accession>A0A0P0N5K0</accession>
<dbReference type="PANTHER" id="PTHR43787:SF13">
    <property type="entry name" value="FEMO COFACTOR BIOSYNTHESIS PROTEIN NIFB"/>
    <property type="match status" value="1"/>
</dbReference>
<dbReference type="InterPro" id="IPR013785">
    <property type="entry name" value="Aldolase_TIM"/>
</dbReference>
<dbReference type="GO" id="GO:0016829">
    <property type="term" value="F:lyase activity"/>
    <property type="evidence" value="ECO:0007669"/>
    <property type="project" value="UniProtKB-KW"/>
</dbReference>
<keyword evidence="9" id="KW-0535">Nitrogen fixation</keyword>
<keyword evidence="4" id="KW-0004">4Fe-4S</keyword>
<dbReference type="InterPro" id="IPR058240">
    <property type="entry name" value="rSAM_sf"/>
</dbReference>
<comment type="similarity">
    <text evidence="3">Belongs to the radical SAM superfamily. NifB family.</text>
</comment>
<dbReference type="GO" id="GO:0051539">
    <property type="term" value="F:4 iron, 4 sulfur cluster binding"/>
    <property type="evidence" value="ECO:0007669"/>
    <property type="project" value="UniProtKB-KW"/>
</dbReference>
<keyword evidence="6" id="KW-0479">Metal-binding</keyword>
<keyword evidence="5" id="KW-0949">S-adenosyl-L-methionine</keyword>
<dbReference type="SFLD" id="SFLDS00029">
    <property type="entry name" value="Radical_SAM"/>
    <property type="match status" value="1"/>
</dbReference>
<dbReference type="SFLD" id="SFLDG01067">
    <property type="entry name" value="SPASM/twitch_domain_containing"/>
    <property type="match status" value="1"/>
</dbReference>
<dbReference type="Proteomes" id="UP000196694">
    <property type="component" value="Unassembled WGS sequence"/>
</dbReference>
<dbReference type="InterPro" id="IPR007197">
    <property type="entry name" value="rSAM"/>
</dbReference>
<evidence type="ECO:0000256" key="5">
    <source>
        <dbReference type="ARBA" id="ARBA00022691"/>
    </source>
</evidence>
<dbReference type="Pfam" id="PF04055">
    <property type="entry name" value="Radical_SAM"/>
    <property type="match status" value="1"/>
</dbReference>
<organism evidence="12 14">
    <name type="scientific">Pyrodictium delaneyi</name>
    <dbReference type="NCBI Taxonomy" id="1273541"/>
    <lineage>
        <taxon>Archaea</taxon>
        <taxon>Thermoproteota</taxon>
        <taxon>Thermoprotei</taxon>
        <taxon>Desulfurococcales</taxon>
        <taxon>Pyrodictiaceae</taxon>
        <taxon>Pyrodictium</taxon>
    </lineage>
</organism>
<dbReference type="Proteomes" id="UP000058613">
    <property type="component" value="Chromosome"/>
</dbReference>
<comment type="pathway">
    <text evidence="2">Cofactor biosynthesis; Fe-Mo cofactor biosynthesis.</text>
</comment>
<dbReference type="PANTHER" id="PTHR43787">
    <property type="entry name" value="FEMO COFACTOR BIOSYNTHESIS PROTEIN NIFB-RELATED"/>
    <property type="match status" value="1"/>
</dbReference>
<evidence type="ECO:0000256" key="7">
    <source>
        <dbReference type="ARBA" id="ARBA00023004"/>
    </source>
</evidence>
<dbReference type="SUPFAM" id="SSF102114">
    <property type="entry name" value="Radical SAM enzymes"/>
    <property type="match status" value="1"/>
</dbReference>
<gene>
    <name evidence="13" type="ORF">Pdsh_06040</name>
    <name evidence="12" type="ORF">Pyrde_1464</name>
</gene>
<name>A0A0P0N5K0_9CREN</name>
<evidence type="ECO:0000256" key="3">
    <source>
        <dbReference type="ARBA" id="ARBA00006804"/>
    </source>
</evidence>
<evidence type="ECO:0000256" key="8">
    <source>
        <dbReference type="ARBA" id="ARBA00023014"/>
    </source>
</evidence>
<dbReference type="OrthoDB" id="5620at2157"/>
<dbReference type="Gene3D" id="3.20.20.70">
    <property type="entry name" value="Aldolase class I"/>
    <property type="match status" value="1"/>
</dbReference>